<sequence length="195" mass="21539">MELGDAMSGHEKAGLNRLAQLLAEDHDALTSIELDAARYRFLRNQQSWGNVIYEAIGYGGGEDFDKAIDATMGFTPQELSPALHSDDELRKTEGYRLGFMEGMPRKQVDILRAAAERRLIAEPGWFGIWDAAPVQGENVLATDGKTVIAARWFAPGWAEYGDSSDEIVYLDEGWVTHWQPFPSPSAHTAIDIGLA</sequence>
<accession>A0A1I1VJA7</accession>
<dbReference type="RefSeq" id="WP_091876812.1">
    <property type="nucleotide sequence ID" value="NZ_FOLD01000040.1"/>
</dbReference>
<name>A0A1I1VJA7_9BURK</name>
<evidence type="ECO:0000313" key="2">
    <source>
        <dbReference type="Proteomes" id="UP000198639"/>
    </source>
</evidence>
<evidence type="ECO:0000313" key="1">
    <source>
        <dbReference type="EMBL" id="SFD83086.1"/>
    </source>
</evidence>
<keyword evidence="2" id="KW-1185">Reference proteome</keyword>
<gene>
    <name evidence="1" type="ORF">SAMN05216204_1405</name>
</gene>
<dbReference type="AlphaFoldDB" id="A0A1I1VJA7"/>
<reference evidence="2" key="1">
    <citation type="submission" date="2016-10" db="EMBL/GenBank/DDBJ databases">
        <authorList>
            <person name="Varghese N."/>
            <person name="Submissions S."/>
        </authorList>
    </citation>
    <scope>NUCLEOTIDE SEQUENCE [LARGE SCALE GENOMIC DNA]</scope>
    <source>
        <strain evidence="2">CGMCC 1.12041</strain>
    </source>
</reference>
<dbReference type="EMBL" id="FOLD01000040">
    <property type="protein sequence ID" value="SFD83086.1"/>
    <property type="molecule type" value="Genomic_DNA"/>
</dbReference>
<protein>
    <submittedName>
        <fullName evidence="1">Uncharacterized protein</fullName>
    </submittedName>
</protein>
<organism evidence="1 2">
    <name type="scientific">Massilia yuzhufengensis</name>
    <dbReference type="NCBI Taxonomy" id="1164594"/>
    <lineage>
        <taxon>Bacteria</taxon>
        <taxon>Pseudomonadati</taxon>
        <taxon>Pseudomonadota</taxon>
        <taxon>Betaproteobacteria</taxon>
        <taxon>Burkholderiales</taxon>
        <taxon>Oxalobacteraceae</taxon>
        <taxon>Telluria group</taxon>
        <taxon>Massilia</taxon>
    </lineage>
</organism>
<dbReference type="Proteomes" id="UP000198639">
    <property type="component" value="Unassembled WGS sequence"/>
</dbReference>
<proteinExistence type="predicted"/>